<keyword evidence="3" id="KW-1185">Reference proteome</keyword>
<dbReference type="HOGENOM" id="CLU_029307_11_2_1"/>
<protein>
    <submittedName>
        <fullName evidence="2">Polyprotein protein</fullName>
    </submittedName>
</protein>
<feature type="compositionally biased region" description="Basic and acidic residues" evidence="1">
    <location>
        <begin position="109"/>
        <end position="122"/>
    </location>
</feature>
<evidence type="ECO:0000313" key="2">
    <source>
        <dbReference type="EnsemblPlants" id="PGSC0003DMT400091713"/>
    </source>
</evidence>
<accession>M1DN89</accession>
<reference evidence="3" key="1">
    <citation type="journal article" date="2011" name="Nature">
        <title>Genome sequence and analysis of the tuber crop potato.</title>
        <authorList>
            <consortium name="The Potato Genome Sequencing Consortium"/>
        </authorList>
    </citation>
    <scope>NUCLEOTIDE SEQUENCE [LARGE SCALE GENOMIC DNA]</scope>
    <source>
        <strain evidence="3">cv. DM1-3 516 R44</strain>
    </source>
</reference>
<reference evidence="2" key="2">
    <citation type="submission" date="2015-06" db="UniProtKB">
        <authorList>
            <consortium name="EnsemblPlants"/>
        </authorList>
    </citation>
    <scope>IDENTIFICATION</scope>
    <source>
        <strain evidence="2">DM1-3 516 R44</strain>
    </source>
</reference>
<dbReference type="AlphaFoldDB" id="M1DN89"/>
<organism evidence="2 3">
    <name type="scientific">Solanum tuberosum</name>
    <name type="common">Potato</name>
    <dbReference type="NCBI Taxonomy" id="4113"/>
    <lineage>
        <taxon>Eukaryota</taxon>
        <taxon>Viridiplantae</taxon>
        <taxon>Streptophyta</taxon>
        <taxon>Embryophyta</taxon>
        <taxon>Tracheophyta</taxon>
        <taxon>Spermatophyta</taxon>
        <taxon>Magnoliopsida</taxon>
        <taxon>eudicotyledons</taxon>
        <taxon>Gunneridae</taxon>
        <taxon>Pentapetalae</taxon>
        <taxon>asterids</taxon>
        <taxon>lamiids</taxon>
        <taxon>Solanales</taxon>
        <taxon>Solanaceae</taxon>
        <taxon>Solanoideae</taxon>
        <taxon>Solaneae</taxon>
        <taxon>Solanum</taxon>
    </lineage>
</organism>
<feature type="region of interest" description="Disordered" evidence="1">
    <location>
        <begin position="90"/>
        <end position="129"/>
    </location>
</feature>
<sequence length="129" mass="14201">MILKMEQLAYSADVRATRLERSVPGMINRVILAALTPLQTVVDSLTVRVISCESRQGEAFELASLKAEIASLRKDVDYLKSTDFTSLIERADDEDVPETTGYVQGDGTAHAESDSETDEKLTSMDVEET</sequence>
<evidence type="ECO:0000313" key="3">
    <source>
        <dbReference type="Proteomes" id="UP000011115"/>
    </source>
</evidence>
<dbReference type="Gramene" id="PGSC0003DMT400091713">
    <property type="protein sequence ID" value="PGSC0003DMT400091713"/>
    <property type="gene ID" value="PGSC0003DMG400041284"/>
</dbReference>
<dbReference type="PaxDb" id="4113-PGSC0003DMT400091713"/>
<dbReference type="EnsemblPlants" id="PGSC0003DMT400091713">
    <property type="protein sequence ID" value="PGSC0003DMT400091713"/>
    <property type="gene ID" value="PGSC0003DMG400041284"/>
</dbReference>
<name>M1DN89_SOLTU</name>
<dbReference type="Proteomes" id="UP000011115">
    <property type="component" value="Unassembled WGS sequence"/>
</dbReference>
<dbReference type="InParanoid" id="M1DN89"/>
<evidence type="ECO:0000256" key="1">
    <source>
        <dbReference type="SAM" id="MobiDB-lite"/>
    </source>
</evidence>
<proteinExistence type="predicted"/>